<feature type="domain" description="4Fe-4S ferredoxin-type" evidence="1">
    <location>
        <begin position="164"/>
        <end position="196"/>
    </location>
</feature>
<gene>
    <name evidence="2" type="ORF">SAMN02745823_03538</name>
</gene>
<accession>A0A1M5ZCR3</accession>
<dbReference type="EMBL" id="FQXV01000017">
    <property type="protein sequence ID" value="SHI22025.1"/>
    <property type="molecule type" value="Genomic_DNA"/>
</dbReference>
<reference evidence="2 3" key="1">
    <citation type="submission" date="2016-11" db="EMBL/GenBank/DDBJ databases">
        <authorList>
            <person name="Jaros S."/>
            <person name="Januszkiewicz K."/>
            <person name="Wedrychowicz H."/>
        </authorList>
    </citation>
    <scope>NUCLEOTIDE SEQUENCE [LARGE SCALE GENOMIC DNA]</scope>
    <source>
        <strain evidence="2 3">DSM 10068</strain>
    </source>
</reference>
<dbReference type="OrthoDB" id="9784571at2"/>
<evidence type="ECO:0000313" key="2">
    <source>
        <dbReference type="EMBL" id="SHI22025.1"/>
    </source>
</evidence>
<dbReference type="Proteomes" id="UP000183995">
    <property type="component" value="Unassembled WGS sequence"/>
</dbReference>
<dbReference type="AlphaFoldDB" id="A0A1M5ZCR3"/>
<organism evidence="2 3">
    <name type="scientific">Sporobacter termitidis DSM 10068</name>
    <dbReference type="NCBI Taxonomy" id="1123282"/>
    <lineage>
        <taxon>Bacteria</taxon>
        <taxon>Bacillati</taxon>
        <taxon>Bacillota</taxon>
        <taxon>Clostridia</taxon>
        <taxon>Eubacteriales</taxon>
        <taxon>Oscillospiraceae</taxon>
        <taxon>Sporobacter</taxon>
    </lineage>
</organism>
<evidence type="ECO:0000259" key="1">
    <source>
        <dbReference type="PROSITE" id="PS51379"/>
    </source>
</evidence>
<name>A0A1M5ZCR3_9FIRM</name>
<dbReference type="RefSeq" id="WP_073082209.1">
    <property type="nucleotide sequence ID" value="NZ_FQXV01000017.1"/>
</dbReference>
<proteinExistence type="predicted"/>
<dbReference type="PANTHER" id="PTHR42827:SF1">
    <property type="entry name" value="IRON-SULFUR CLUSTER-BINDING PROTEIN"/>
    <property type="match status" value="1"/>
</dbReference>
<sequence>MSIKDQIREVALQHGMDLCGIAAIDRFEESPQGRHPCDILPGCKSVIVIGVRLLDGAIQVNFRAFEDGRRDLKGLYGTYGYAMLPNFELTYACYAVAQFIERETGACTTPCSTGPMTNGAQLSLRHAAVAAGLGEFSWSGLVMTPEFGPRIRFGVILTTLELEPDPLYKGKKLCEPEKCGICTSVCPTGALSKYGEAEPYIANPGGKHSEYCRISWPKCQMAIHAMTKELGGSEDYVTTLDPTPQDILNAQNKMPILESGLQHHTSHNCGKCLSYCPTGNWGQKFKKTGISKGASGGI</sequence>
<keyword evidence="3" id="KW-1185">Reference proteome</keyword>
<dbReference type="PROSITE" id="PS51379">
    <property type="entry name" value="4FE4S_FER_2"/>
    <property type="match status" value="1"/>
</dbReference>
<dbReference type="PANTHER" id="PTHR42827">
    <property type="entry name" value="IRON-SULFUR CLUSTER-BINDING PROTEIN-RELATED"/>
    <property type="match status" value="1"/>
</dbReference>
<evidence type="ECO:0000313" key="3">
    <source>
        <dbReference type="Proteomes" id="UP000183995"/>
    </source>
</evidence>
<dbReference type="STRING" id="1123282.SAMN02745823_03538"/>
<protein>
    <submittedName>
        <fullName evidence="2">Epoxyqueuosine reductase QueG (Queuosine biosynthesis)</fullName>
    </submittedName>
</protein>
<dbReference type="InterPro" id="IPR017896">
    <property type="entry name" value="4Fe4S_Fe-S-bd"/>
</dbReference>